<dbReference type="Proteomes" id="UP000712600">
    <property type="component" value="Unassembled WGS sequence"/>
</dbReference>
<dbReference type="EMBL" id="QGKX02000095">
    <property type="protein sequence ID" value="KAF3570329.1"/>
    <property type="molecule type" value="Genomic_DNA"/>
</dbReference>
<feature type="compositionally biased region" description="Polar residues" evidence="1">
    <location>
        <begin position="17"/>
        <end position="29"/>
    </location>
</feature>
<protein>
    <submittedName>
        <fullName evidence="2">Uncharacterized protein</fullName>
    </submittedName>
</protein>
<evidence type="ECO:0000313" key="2">
    <source>
        <dbReference type="EMBL" id="KAF3570329.1"/>
    </source>
</evidence>
<evidence type="ECO:0000313" key="3">
    <source>
        <dbReference type="Proteomes" id="UP000712600"/>
    </source>
</evidence>
<feature type="region of interest" description="Disordered" evidence="1">
    <location>
        <begin position="1"/>
        <end position="46"/>
    </location>
</feature>
<dbReference type="AlphaFoldDB" id="A0A8S9RC37"/>
<organism evidence="2 3">
    <name type="scientific">Brassica cretica</name>
    <name type="common">Mustard</name>
    <dbReference type="NCBI Taxonomy" id="69181"/>
    <lineage>
        <taxon>Eukaryota</taxon>
        <taxon>Viridiplantae</taxon>
        <taxon>Streptophyta</taxon>
        <taxon>Embryophyta</taxon>
        <taxon>Tracheophyta</taxon>
        <taxon>Spermatophyta</taxon>
        <taxon>Magnoliopsida</taxon>
        <taxon>eudicotyledons</taxon>
        <taxon>Gunneridae</taxon>
        <taxon>Pentapetalae</taxon>
        <taxon>rosids</taxon>
        <taxon>malvids</taxon>
        <taxon>Brassicales</taxon>
        <taxon>Brassicaceae</taxon>
        <taxon>Brassiceae</taxon>
        <taxon>Brassica</taxon>
    </lineage>
</organism>
<proteinExistence type="predicted"/>
<name>A0A8S9RC37_BRACR</name>
<gene>
    <name evidence="2" type="ORF">F2Q69_00061067</name>
</gene>
<reference evidence="2" key="1">
    <citation type="submission" date="2019-12" db="EMBL/GenBank/DDBJ databases">
        <title>Genome sequencing and annotation of Brassica cretica.</title>
        <authorList>
            <person name="Studholme D.J."/>
            <person name="Sarris P."/>
        </authorList>
    </citation>
    <scope>NUCLEOTIDE SEQUENCE</scope>
    <source>
        <strain evidence="2">PFS-109/04</strain>
        <tissue evidence="2">Leaf</tissue>
    </source>
</reference>
<accession>A0A8S9RC37</accession>
<evidence type="ECO:0000256" key="1">
    <source>
        <dbReference type="SAM" id="MobiDB-lite"/>
    </source>
</evidence>
<sequence length="179" mass="20423">MALFPEPGSWRGFLEQVSGTGTQFGNDETQPPSPQPPSPEIEMDDVPVPNAPTIHVDLMTLDELLLAPGRSDLPKLYPKRVNGAGWYLLINFPETKPITYRQKTDNYVASEDHRKLPRTIDLTDKFFTSDKHRKLPRTVPTRFPTNELLGSFRQLTDDYSFPRPKLRRLAVSRQHIGLN</sequence>
<comment type="caution">
    <text evidence="2">The sequence shown here is derived from an EMBL/GenBank/DDBJ whole genome shotgun (WGS) entry which is preliminary data.</text>
</comment>